<evidence type="ECO:0000256" key="1">
    <source>
        <dbReference type="SAM" id="SignalP"/>
    </source>
</evidence>
<sequence length="371" mass="41248">MRRWIGLVGIVGLTGALFSAPVAEAKPPKECDVVSRNWTASAQIDQARTQRFTAYGNTGVGWTGGDSTYSVPLSHGRTAWLFSDTFWGPVNADGSRPTDVPFLNNSFVVERNGKLTTVPKEPRSLVEPDEPNTWNWLGAGLNHGKTLDVIFLEYGKTGPGSFDFAWRENKLVRFDATTLERKSISKLPSSANIQWASWLERVGAHTYIYGVEDLGAAKHMHLARITGTDLAKPWQYWTGTGWSSSEQDSARIMQGVANEYSVSRFKDGYLLVTQDTNEIFSRNIVAYTSCSPTGPFVRKATLYQTPETGAAGSYGNPNIITYNAHEHPDFRNGNELLITYNVNSLDPNADLYRDVTIYRPRFVKVTLTSTR</sequence>
<dbReference type="Proteomes" id="UP001595699">
    <property type="component" value="Unassembled WGS sequence"/>
</dbReference>
<comment type="caution">
    <text evidence="3">The sequence shown here is derived from an EMBL/GenBank/DDBJ whole genome shotgun (WGS) entry which is preliminary data.</text>
</comment>
<protein>
    <submittedName>
        <fullName evidence="3">DUF4185 domain-containing protein</fullName>
    </submittedName>
</protein>
<organism evidence="3 4">
    <name type="scientific">Tenggerimyces flavus</name>
    <dbReference type="NCBI Taxonomy" id="1708749"/>
    <lineage>
        <taxon>Bacteria</taxon>
        <taxon>Bacillati</taxon>
        <taxon>Actinomycetota</taxon>
        <taxon>Actinomycetes</taxon>
        <taxon>Propionibacteriales</taxon>
        <taxon>Nocardioidaceae</taxon>
        <taxon>Tenggerimyces</taxon>
    </lineage>
</organism>
<reference evidence="4" key="1">
    <citation type="journal article" date="2019" name="Int. J. Syst. Evol. Microbiol.">
        <title>The Global Catalogue of Microorganisms (GCM) 10K type strain sequencing project: providing services to taxonomists for standard genome sequencing and annotation.</title>
        <authorList>
            <consortium name="The Broad Institute Genomics Platform"/>
            <consortium name="The Broad Institute Genome Sequencing Center for Infectious Disease"/>
            <person name="Wu L."/>
            <person name="Ma J."/>
        </authorList>
    </citation>
    <scope>NUCLEOTIDE SEQUENCE [LARGE SCALE GENOMIC DNA]</scope>
    <source>
        <strain evidence="4">CGMCC 4.7241</strain>
    </source>
</reference>
<dbReference type="RefSeq" id="WP_205114236.1">
    <property type="nucleotide sequence ID" value="NZ_JAFBCM010000001.1"/>
</dbReference>
<dbReference type="InterPro" id="IPR025442">
    <property type="entry name" value="DUF4185"/>
</dbReference>
<feature type="signal peptide" evidence="1">
    <location>
        <begin position="1"/>
        <end position="25"/>
    </location>
</feature>
<keyword evidence="4" id="KW-1185">Reference proteome</keyword>
<feature type="domain" description="DUF4185" evidence="2">
    <location>
        <begin position="183"/>
        <end position="315"/>
    </location>
</feature>
<accession>A0ABV7Y8K3</accession>
<proteinExistence type="predicted"/>
<keyword evidence="1" id="KW-0732">Signal</keyword>
<evidence type="ECO:0000313" key="3">
    <source>
        <dbReference type="EMBL" id="MFC3761651.1"/>
    </source>
</evidence>
<evidence type="ECO:0000313" key="4">
    <source>
        <dbReference type="Proteomes" id="UP001595699"/>
    </source>
</evidence>
<dbReference type="Pfam" id="PF13810">
    <property type="entry name" value="DUF4185"/>
    <property type="match status" value="1"/>
</dbReference>
<dbReference type="EMBL" id="JBHRZH010000009">
    <property type="protein sequence ID" value="MFC3761651.1"/>
    <property type="molecule type" value="Genomic_DNA"/>
</dbReference>
<name>A0ABV7Y8K3_9ACTN</name>
<evidence type="ECO:0000259" key="2">
    <source>
        <dbReference type="Pfam" id="PF13810"/>
    </source>
</evidence>
<gene>
    <name evidence="3" type="ORF">ACFOUW_12460</name>
</gene>
<feature type="chain" id="PRO_5045848884" evidence="1">
    <location>
        <begin position="26"/>
        <end position="371"/>
    </location>
</feature>